<proteinExistence type="predicted"/>
<dbReference type="Proteomes" id="UP000784880">
    <property type="component" value="Unassembled WGS sequence"/>
</dbReference>
<dbReference type="PROSITE" id="PS51257">
    <property type="entry name" value="PROKAR_LIPOPROTEIN"/>
    <property type="match status" value="1"/>
</dbReference>
<keyword evidence="2" id="KW-1185">Reference proteome</keyword>
<name>A0ABS6JGR6_9BACI</name>
<evidence type="ECO:0000313" key="1">
    <source>
        <dbReference type="EMBL" id="MBU9711518.1"/>
    </source>
</evidence>
<sequence>MKGLLLYLSMIIILFGCSASLEMKKSFVDKRADEFVVSEEENKVDFNALTDFNWDKAYVFTPYTPVDQISETLGEEWNHSTAISYLDTINLIIFMEDGEVVKYVELSRLYGDFSQDVVREGFTPDEAIVTVIPTR</sequence>
<organism evidence="1 2">
    <name type="scientific">Evansella tamaricis</name>
    <dbReference type="NCBI Taxonomy" id="2069301"/>
    <lineage>
        <taxon>Bacteria</taxon>
        <taxon>Bacillati</taxon>
        <taxon>Bacillota</taxon>
        <taxon>Bacilli</taxon>
        <taxon>Bacillales</taxon>
        <taxon>Bacillaceae</taxon>
        <taxon>Evansella</taxon>
    </lineage>
</organism>
<evidence type="ECO:0000313" key="2">
    <source>
        <dbReference type="Proteomes" id="UP000784880"/>
    </source>
</evidence>
<gene>
    <name evidence="1" type="ORF">KS419_07205</name>
</gene>
<dbReference type="EMBL" id="JAHQCS010000076">
    <property type="protein sequence ID" value="MBU9711518.1"/>
    <property type="molecule type" value="Genomic_DNA"/>
</dbReference>
<comment type="caution">
    <text evidence="1">The sequence shown here is derived from an EMBL/GenBank/DDBJ whole genome shotgun (WGS) entry which is preliminary data.</text>
</comment>
<accession>A0ABS6JGR6</accession>
<protein>
    <submittedName>
        <fullName evidence="1">Uncharacterized protein</fullName>
    </submittedName>
</protein>
<reference evidence="1 2" key="1">
    <citation type="submission" date="2021-06" db="EMBL/GenBank/DDBJ databases">
        <title>Bacillus sp. RD4P76, an endophyte from a halophyte.</title>
        <authorList>
            <person name="Sun J.-Q."/>
        </authorList>
    </citation>
    <scope>NUCLEOTIDE SEQUENCE [LARGE SCALE GENOMIC DNA]</scope>
    <source>
        <strain evidence="1 2">CGMCC 1.15917</strain>
    </source>
</reference>
<dbReference type="RefSeq" id="WP_217065448.1">
    <property type="nucleotide sequence ID" value="NZ_JAHQCS010000076.1"/>
</dbReference>